<protein>
    <submittedName>
        <fullName evidence="2">Uncharacterized protein</fullName>
    </submittedName>
</protein>
<name>A0AAV4R681_CAEEX</name>
<dbReference type="EMBL" id="BPLR01007391">
    <property type="protein sequence ID" value="GIY16559.1"/>
    <property type="molecule type" value="Genomic_DNA"/>
</dbReference>
<gene>
    <name evidence="2" type="ORF">CEXT_173991</name>
</gene>
<keyword evidence="3" id="KW-1185">Reference proteome</keyword>
<dbReference type="AlphaFoldDB" id="A0AAV4R681"/>
<accession>A0AAV4R681</accession>
<comment type="caution">
    <text evidence="2">The sequence shown here is derived from an EMBL/GenBank/DDBJ whole genome shotgun (WGS) entry which is preliminary data.</text>
</comment>
<sequence length="112" mass="12558">MGNPNVNRRLSAPFKSLCHLDVGNVKKAFSRKQKECFEGEGAAYQKNPIPRNAQKGEKESPDSGPLVLVKAASLTVIDTSMYRRRDSSWVLRGQVFRAGQGRKYLASLKPWH</sequence>
<proteinExistence type="predicted"/>
<reference evidence="2 3" key="1">
    <citation type="submission" date="2021-06" db="EMBL/GenBank/DDBJ databases">
        <title>Caerostris extrusa draft genome.</title>
        <authorList>
            <person name="Kono N."/>
            <person name="Arakawa K."/>
        </authorList>
    </citation>
    <scope>NUCLEOTIDE SEQUENCE [LARGE SCALE GENOMIC DNA]</scope>
</reference>
<evidence type="ECO:0000313" key="2">
    <source>
        <dbReference type="EMBL" id="GIY16559.1"/>
    </source>
</evidence>
<evidence type="ECO:0000256" key="1">
    <source>
        <dbReference type="SAM" id="MobiDB-lite"/>
    </source>
</evidence>
<organism evidence="2 3">
    <name type="scientific">Caerostris extrusa</name>
    <name type="common">Bark spider</name>
    <name type="synonym">Caerostris bankana</name>
    <dbReference type="NCBI Taxonomy" id="172846"/>
    <lineage>
        <taxon>Eukaryota</taxon>
        <taxon>Metazoa</taxon>
        <taxon>Ecdysozoa</taxon>
        <taxon>Arthropoda</taxon>
        <taxon>Chelicerata</taxon>
        <taxon>Arachnida</taxon>
        <taxon>Araneae</taxon>
        <taxon>Araneomorphae</taxon>
        <taxon>Entelegynae</taxon>
        <taxon>Araneoidea</taxon>
        <taxon>Araneidae</taxon>
        <taxon>Caerostris</taxon>
    </lineage>
</organism>
<dbReference type="Proteomes" id="UP001054945">
    <property type="component" value="Unassembled WGS sequence"/>
</dbReference>
<evidence type="ECO:0000313" key="3">
    <source>
        <dbReference type="Proteomes" id="UP001054945"/>
    </source>
</evidence>
<feature type="region of interest" description="Disordered" evidence="1">
    <location>
        <begin position="40"/>
        <end position="64"/>
    </location>
</feature>